<dbReference type="InterPro" id="IPR001940">
    <property type="entry name" value="Peptidase_S1C"/>
</dbReference>
<dbReference type="InterPro" id="IPR001478">
    <property type="entry name" value="PDZ"/>
</dbReference>
<accession>A0A7C4MNL2</accession>
<keyword evidence="3" id="KW-0378">Hydrolase</keyword>
<evidence type="ECO:0000256" key="1">
    <source>
        <dbReference type="ARBA" id="ARBA00010541"/>
    </source>
</evidence>
<keyword evidence="4" id="KW-0720">Serine protease</keyword>
<evidence type="ECO:0000259" key="5">
    <source>
        <dbReference type="PROSITE" id="PS50106"/>
    </source>
</evidence>
<dbReference type="GO" id="GO:0004252">
    <property type="term" value="F:serine-type endopeptidase activity"/>
    <property type="evidence" value="ECO:0007669"/>
    <property type="project" value="InterPro"/>
</dbReference>
<dbReference type="InterPro" id="IPR009003">
    <property type="entry name" value="Peptidase_S1_PA"/>
</dbReference>
<dbReference type="EMBL" id="DSUH01000241">
    <property type="protein sequence ID" value="HGU33243.1"/>
    <property type="molecule type" value="Genomic_DNA"/>
</dbReference>
<dbReference type="Pfam" id="PF13365">
    <property type="entry name" value="Trypsin_2"/>
    <property type="match status" value="1"/>
</dbReference>
<dbReference type="Gene3D" id="2.30.42.10">
    <property type="match status" value="2"/>
</dbReference>
<proteinExistence type="inferred from homology"/>
<dbReference type="SMART" id="SM00228">
    <property type="entry name" value="PDZ"/>
    <property type="match status" value="2"/>
</dbReference>
<dbReference type="FunFam" id="2.40.10.10:FF:000001">
    <property type="entry name" value="Periplasmic serine protease DegS"/>
    <property type="match status" value="1"/>
</dbReference>
<dbReference type="GO" id="GO:0006508">
    <property type="term" value="P:proteolysis"/>
    <property type="evidence" value="ECO:0007669"/>
    <property type="project" value="UniProtKB-KW"/>
</dbReference>
<dbReference type="PRINTS" id="PR00834">
    <property type="entry name" value="PROTEASES2C"/>
</dbReference>
<evidence type="ECO:0000256" key="3">
    <source>
        <dbReference type="ARBA" id="ARBA00022801"/>
    </source>
</evidence>
<dbReference type="InterPro" id="IPR036034">
    <property type="entry name" value="PDZ_sf"/>
</dbReference>
<comment type="caution">
    <text evidence="6">The sequence shown here is derived from an EMBL/GenBank/DDBJ whole genome shotgun (WGS) entry which is preliminary data.</text>
</comment>
<dbReference type="Pfam" id="PF13180">
    <property type="entry name" value="PDZ_2"/>
    <property type="match status" value="1"/>
</dbReference>
<evidence type="ECO:0000256" key="4">
    <source>
        <dbReference type="ARBA" id="ARBA00022825"/>
    </source>
</evidence>
<organism evidence="6">
    <name type="scientific">Desulfatirhabdium butyrativorans</name>
    <dbReference type="NCBI Taxonomy" id="340467"/>
    <lineage>
        <taxon>Bacteria</taxon>
        <taxon>Pseudomonadati</taxon>
        <taxon>Thermodesulfobacteriota</taxon>
        <taxon>Desulfobacteria</taxon>
        <taxon>Desulfobacterales</taxon>
        <taxon>Desulfatirhabdiaceae</taxon>
        <taxon>Desulfatirhabdium</taxon>
    </lineage>
</organism>
<evidence type="ECO:0000313" key="6">
    <source>
        <dbReference type="EMBL" id="HGU33243.1"/>
    </source>
</evidence>
<dbReference type="InterPro" id="IPR051201">
    <property type="entry name" value="Chloro_Bact_Ser_Proteases"/>
</dbReference>
<dbReference type="PANTHER" id="PTHR43343">
    <property type="entry name" value="PEPTIDASE S12"/>
    <property type="match status" value="1"/>
</dbReference>
<comment type="similarity">
    <text evidence="1">Belongs to the peptidase S1C family.</text>
</comment>
<dbReference type="SUPFAM" id="SSF50156">
    <property type="entry name" value="PDZ domain-like"/>
    <property type="match status" value="2"/>
</dbReference>
<name>A0A7C4MNL2_9BACT</name>
<feature type="domain" description="PDZ" evidence="5">
    <location>
        <begin position="243"/>
        <end position="353"/>
    </location>
</feature>
<keyword evidence="2" id="KW-0645">Protease</keyword>
<reference evidence="6" key="1">
    <citation type="journal article" date="2020" name="mSystems">
        <title>Genome- and Community-Level Interaction Insights into Carbon Utilization and Element Cycling Functions of Hydrothermarchaeota in Hydrothermal Sediment.</title>
        <authorList>
            <person name="Zhou Z."/>
            <person name="Liu Y."/>
            <person name="Xu W."/>
            <person name="Pan J."/>
            <person name="Luo Z.H."/>
            <person name="Li M."/>
        </authorList>
    </citation>
    <scope>NUCLEOTIDE SEQUENCE [LARGE SCALE GENOMIC DNA]</scope>
    <source>
        <strain evidence="6">SpSt-477</strain>
    </source>
</reference>
<protein>
    <submittedName>
        <fullName evidence="6">PDZ domain-containing protein</fullName>
    </submittedName>
</protein>
<evidence type="ECO:0000256" key="2">
    <source>
        <dbReference type="ARBA" id="ARBA00022670"/>
    </source>
</evidence>
<dbReference type="PANTHER" id="PTHR43343:SF3">
    <property type="entry name" value="PROTEASE DO-LIKE 8, CHLOROPLASTIC"/>
    <property type="match status" value="1"/>
</dbReference>
<gene>
    <name evidence="6" type="ORF">ENS29_10365</name>
</gene>
<dbReference type="SUPFAM" id="SSF50494">
    <property type="entry name" value="Trypsin-like serine proteases"/>
    <property type="match status" value="1"/>
</dbReference>
<dbReference type="PROSITE" id="PS50106">
    <property type="entry name" value="PDZ"/>
    <property type="match status" value="1"/>
</dbReference>
<dbReference type="Gene3D" id="2.40.10.120">
    <property type="match status" value="1"/>
</dbReference>
<dbReference type="CDD" id="cd06779">
    <property type="entry name" value="cpPDZ_Deg_HtrA-like"/>
    <property type="match status" value="1"/>
</dbReference>
<dbReference type="AlphaFoldDB" id="A0A7C4MNL2"/>
<sequence length="464" mass="49966">MKSLKIGIWILWAIGMVVLPGLAFSADDLRETPVVKAVRKVGPAVVNIRSEVAADRSVSPFAPFTGNPFFDNFFRDFFENRPQRPMDRSSLGSGVIVDGKRGYILTNAHVIEKAGKISVGLMDERELDAKVIGIDSNSDLAVLQIVSPSSLPAIEMGSSDDLMIGETVIAIGNPFGFSHTVTTGVISALGRSIRTEETVYHDFIQTDASINPGNSGGPLLNIRGELIGINTAIYAKAQGIGFAIPIQKAKRIMNDLIRYGEVIQPWIGIRVQGIDTQTAAYLKQSGAVDPSRPTGVLVRDVESESPAAAAGVQPGDMVLEIGGKAMKSVEEYRAALQGYGAGDVIPMQLGRKGKTIPVSIRSTTFPESRGRELVWRLLGIRVSDAVARNGKAFGVKIDAVADASYLARIGAARGDIIRQIDDLTVNDTEAFYRSVIKIRNKPSVALLLQRGDRLYHIAVKLDGE</sequence>